<dbReference type="RefSeq" id="WP_274234030.1">
    <property type="nucleotide sequence ID" value="NZ_BAABHQ010000011.1"/>
</dbReference>
<dbReference type="PANTHER" id="PTHR35908">
    <property type="entry name" value="HYPOTHETICAL FUSION PROTEIN"/>
    <property type="match status" value="1"/>
</dbReference>
<dbReference type="InterPro" id="IPR041581">
    <property type="entry name" value="Glyoxalase_6"/>
</dbReference>
<keyword evidence="3" id="KW-1185">Reference proteome</keyword>
<dbReference type="PROSITE" id="PS51819">
    <property type="entry name" value="VOC"/>
    <property type="match status" value="1"/>
</dbReference>
<sequence>MAIAPLTSVTLDCPDPAALASFYRDVAGGEIVYSSPEFVFLACAPLGLGFQRCEARAARWPDATEPLRVHLDFRVDSPDRLDELEARVVALGARRPSSQPRPGSWRVLLDPAGHPFCLTSVTG</sequence>
<dbReference type="Proteomes" id="UP001500457">
    <property type="component" value="Unassembled WGS sequence"/>
</dbReference>
<proteinExistence type="predicted"/>
<organism evidence="2 3">
    <name type="scientific">Actinomycetospora straminea</name>
    <dbReference type="NCBI Taxonomy" id="663607"/>
    <lineage>
        <taxon>Bacteria</taxon>
        <taxon>Bacillati</taxon>
        <taxon>Actinomycetota</taxon>
        <taxon>Actinomycetes</taxon>
        <taxon>Pseudonocardiales</taxon>
        <taxon>Pseudonocardiaceae</taxon>
        <taxon>Actinomycetospora</taxon>
    </lineage>
</organism>
<comment type="caution">
    <text evidence="2">The sequence shown here is derived from an EMBL/GenBank/DDBJ whole genome shotgun (WGS) entry which is preliminary data.</text>
</comment>
<dbReference type="Gene3D" id="3.10.180.10">
    <property type="entry name" value="2,3-Dihydroxybiphenyl 1,2-Dioxygenase, domain 1"/>
    <property type="match status" value="1"/>
</dbReference>
<dbReference type="PANTHER" id="PTHR35908:SF1">
    <property type="entry name" value="CONSERVED PROTEIN"/>
    <property type="match status" value="1"/>
</dbReference>
<dbReference type="EMBL" id="BAABHQ010000011">
    <property type="protein sequence ID" value="GAA4883759.1"/>
    <property type="molecule type" value="Genomic_DNA"/>
</dbReference>
<evidence type="ECO:0000313" key="3">
    <source>
        <dbReference type="Proteomes" id="UP001500457"/>
    </source>
</evidence>
<accession>A0ABP9ERF0</accession>
<dbReference type="InterPro" id="IPR029068">
    <property type="entry name" value="Glyas_Bleomycin-R_OHBP_Dase"/>
</dbReference>
<protein>
    <submittedName>
        <fullName evidence="2">VOC family protein</fullName>
    </submittedName>
</protein>
<dbReference type="Pfam" id="PF18029">
    <property type="entry name" value="Glyoxalase_6"/>
    <property type="match status" value="1"/>
</dbReference>
<evidence type="ECO:0000313" key="2">
    <source>
        <dbReference type="EMBL" id="GAA4883759.1"/>
    </source>
</evidence>
<name>A0ABP9ERF0_9PSEU</name>
<dbReference type="InterPro" id="IPR037523">
    <property type="entry name" value="VOC_core"/>
</dbReference>
<gene>
    <name evidence="2" type="ORF">GCM10023203_39570</name>
</gene>
<evidence type="ECO:0000259" key="1">
    <source>
        <dbReference type="PROSITE" id="PS51819"/>
    </source>
</evidence>
<feature type="domain" description="VOC" evidence="1">
    <location>
        <begin position="5"/>
        <end position="121"/>
    </location>
</feature>
<dbReference type="SUPFAM" id="SSF54593">
    <property type="entry name" value="Glyoxalase/Bleomycin resistance protein/Dihydroxybiphenyl dioxygenase"/>
    <property type="match status" value="1"/>
</dbReference>
<reference evidence="3" key="1">
    <citation type="journal article" date="2019" name="Int. J. Syst. Evol. Microbiol.">
        <title>The Global Catalogue of Microorganisms (GCM) 10K type strain sequencing project: providing services to taxonomists for standard genome sequencing and annotation.</title>
        <authorList>
            <consortium name="The Broad Institute Genomics Platform"/>
            <consortium name="The Broad Institute Genome Sequencing Center for Infectious Disease"/>
            <person name="Wu L."/>
            <person name="Ma J."/>
        </authorList>
    </citation>
    <scope>NUCLEOTIDE SEQUENCE [LARGE SCALE GENOMIC DNA]</scope>
    <source>
        <strain evidence="3">JCM 17983</strain>
    </source>
</reference>